<reference evidence="2" key="1">
    <citation type="submission" date="2021-01" db="EMBL/GenBank/DDBJ databases">
        <authorList>
            <person name="Corre E."/>
            <person name="Pelletier E."/>
            <person name="Niang G."/>
            <person name="Scheremetjew M."/>
            <person name="Finn R."/>
            <person name="Kale V."/>
            <person name="Holt S."/>
            <person name="Cochrane G."/>
            <person name="Meng A."/>
            <person name="Brown T."/>
            <person name="Cohen L."/>
        </authorList>
    </citation>
    <scope>NUCLEOTIDE SEQUENCE</scope>
    <source>
        <strain evidence="2">CCMP 2712</strain>
    </source>
</reference>
<protein>
    <recommendedName>
        <fullName evidence="3">Peroxisome assembly protein 22</fullName>
    </recommendedName>
</protein>
<organism evidence="2">
    <name type="scientific">Guillardia theta</name>
    <name type="common">Cryptophyte</name>
    <name type="synonym">Cryptomonas phi</name>
    <dbReference type="NCBI Taxonomy" id="55529"/>
    <lineage>
        <taxon>Eukaryota</taxon>
        <taxon>Cryptophyceae</taxon>
        <taxon>Pyrenomonadales</taxon>
        <taxon>Geminigeraceae</taxon>
        <taxon>Guillardia</taxon>
    </lineage>
</organism>
<evidence type="ECO:0008006" key="3">
    <source>
        <dbReference type="Google" id="ProtNLM"/>
    </source>
</evidence>
<evidence type="ECO:0000256" key="1">
    <source>
        <dbReference type="SAM" id="Phobius"/>
    </source>
</evidence>
<dbReference type="GO" id="GO:0007031">
    <property type="term" value="P:peroxisome organization"/>
    <property type="evidence" value="ECO:0007669"/>
    <property type="project" value="InterPro"/>
</dbReference>
<dbReference type="AlphaFoldDB" id="A0A7S4PM91"/>
<dbReference type="PANTHER" id="PTHR34126:SF1">
    <property type="entry name" value="PEROXISOME BIOGENESIS PROTEIN 22"/>
    <property type="match status" value="1"/>
</dbReference>
<evidence type="ECO:0000313" key="2">
    <source>
        <dbReference type="EMBL" id="CAE2338977.1"/>
    </source>
</evidence>
<dbReference type="PANTHER" id="PTHR34126">
    <property type="entry name" value="PEROXISOME BIOGENESIS PROTEIN 22"/>
    <property type="match status" value="1"/>
</dbReference>
<proteinExistence type="predicted"/>
<keyword evidence="1" id="KW-1133">Transmembrane helix</keyword>
<gene>
    <name evidence="2" type="ORF">GTHE00462_LOCUS37958</name>
</gene>
<feature type="transmembrane region" description="Helical" evidence="1">
    <location>
        <begin position="12"/>
        <end position="28"/>
    </location>
</feature>
<sequence>MARMTEQTTMRRFFGLGVIALAILYWFFRCLRRSTTRQVRSSPEENVPTTTVTLKPGFCKIPVGYQLTVVTNDTIFEGDDLTAAAAAAAAASAERNSIALKGSSLAILLEMARTCDLYVITQVTSDEVENKVVDALEQAGVFDAGLSPHKVLFCETELGRAAMVRQIEPMLHVESSAVVLESLKPFIPNLVVVKTPYNVSSLSSAPAGRGGGGGGNVAIVDDLSQYFMQASSPT</sequence>
<dbReference type="InterPro" id="IPR037485">
    <property type="entry name" value="PEX22"/>
</dbReference>
<dbReference type="Pfam" id="PF22978">
    <property type="entry name" value="HAD_Pex22"/>
    <property type="match status" value="1"/>
</dbReference>
<accession>A0A7S4PM91</accession>
<name>A0A7S4PM91_GUITH</name>
<dbReference type="EMBL" id="HBKN01048573">
    <property type="protein sequence ID" value="CAE2338977.1"/>
    <property type="molecule type" value="Transcribed_RNA"/>
</dbReference>
<keyword evidence="1" id="KW-0472">Membrane</keyword>
<keyword evidence="1" id="KW-0812">Transmembrane</keyword>